<reference evidence="2" key="1">
    <citation type="journal article" date="2013" name="Science">
        <title>The Amborella genome and the evolution of flowering plants.</title>
        <authorList>
            <consortium name="Amborella Genome Project"/>
        </authorList>
    </citation>
    <scope>NUCLEOTIDE SEQUENCE [LARGE SCALE GENOMIC DNA]</scope>
</reference>
<protein>
    <submittedName>
        <fullName evidence="1">Uncharacterized protein</fullName>
    </submittedName>
</protein>
<dbReference type="HOGENOM" id="CLU_3093550_0_0_1"/>
<keyword evidence="2" id="KW-1185">Reference proteome</keyword>
<dbReference type="Gramene" id="ERN03607">
    <property type="protein sequence ID" value="ERN03607"/>
    <property type="gene ID" value="AMTR_s00042p00208670"/>
</dbReference>
<feature type="non-terminal residue" evidence="1">
    <location>
        <position position="52"/>
    </location>
</feature>
<name>W1P183_AMBTC</name>
<evidence type="ECO:0000313" key="2">
    <source>
        <dbReference type="Proteomes" id="UP000017836"/>
    </source>
</evidence>
<dbReference type="AlphaFoldDB" id="W1P183"/>
<dbReference type="EMBL" id="KI394353">
    <property type="protein sequence ID" value="ERN03607.1"/>
    <property type="molecule type" value="Genomic_DNA"/>
</dbReference>
<organism evidence="1 2">
    <name type="scientific">Amborella trichopoda</name>
    <dbReference type="NCBI Taxonomy" id="13333"/>
    <lineage>
        <taxon>Eukaryota</taxon>
        <taxon>Viridiplantae</taxon>
        <taxon>Streptophyta</taxon>
        <taxon>Embryophyta</taxon>
        <taxon>Tracheophyta</taxon>
        <taxon>Spermatophyta</taxon>
        <taxon>Magnoliopsida</taxon>
        <taxon>Amborellales</taxon>
        <taxon>Amborellaceae</taxon>
        <taxon>Amborella</taxon>
    </lineage>
</organism>
<accession>W1P183</accession>
<proteinExistence type="predicted"/>
<gene>
    <name evidence="1" type="ORF">AMTR_s00042p00208670</name>
</gene>
<evidence type="ECO:0000313" key="1">
    <source>
        <dbReference type="EMBL" id="ERN03607.1"/>
    </source>
</evidence>
<sequence length="52" mass="5930">MANTHCVGKDTEKEFCEYSFSDLQKQWDTIVNGLLPRKKSLGLSNSGCLHLW</sequence>
<dbReference type="Proteomes" id="UP000017836">
    <property type="component" value="Unassembled WGS sequence"/>
</dbReference>